<evidence type="ECO:0000313" key="2">
    <source>
        <dbReference type="Proteomes" id="UP001055879"/>
    </source>
</evidence>
<organism evidence="1 2">
    <name type="scientific">Arctium lappa</name>
    <name type="common">Greater burdock</name>
    <name type="synonym">Lappa major</name>
    <dbReference type="NCBI Taxonomy" id="4217"/>
    <lineage>
        <taxon>Eukaryota</taxon>
        <taxon>Viridiplantae</taxon>
        <taxon>Streptophyta</taxon>
        <taxon>Embryophyta</taxon>
        <taxon>Tracheophyta</taxon>
        <taxon>Spermatophyta</taxon>
        <taxon>Magnoliopsida</taxon>
        <taxon>eudicotyledons</taxon>
        <taxon>Gunneridae</taxon>
        <taxon>Pentapetalae</taxon>
        <taxon>asterids</taxon>
        <taxon>campanulids</taxon>
        <taxon>Asterales</taxon>
        <taxon>Asteraceae</taxon>
        <taxon>Carduoideae</taxon>
        <taxon>Cardueae</taxon>
        <taxon>Arctiinae</taxon>
        <taxon>Arctium</taxon>
    </lineage>
</organism>
<name>A0ACB8ZVP1_ARCLA</name>
<sequence length="74" mass="8968">MYRPFCFGEISLSTTREKKEMNRETREITTFVVSMCLCKCKYTILKLTCVIPYVLLLYVTKLQYWYFNATDNWQ</sequence>
<reference evidence="1 2" key="2">
    <citation type="journal article" date="2022" name="Mol. Ecol. Resour.">
        <title>The genomes of chicory, endive, great burdock and yacon provide insights into Asteraceae paleo-polyploidization history and plant inulin production.</title>
        <authorList>
            <person name="Fan W."/>
            <person name="Wang S."/>
            <person name="Wang H."/>
            <person name="Wang A."/>
            <person name="Jiang F."/>
            <person name="Liu H."/>
            <person name="Zhao H."/>
            <person name="Xu D."/>
            <person name="Zhang Y."/>
        </authorList>
    </citation>
    <scope>NUCLEOTIDE SEQUENCE [LARGE SCALE GENOMIC DNA]</scope>
    <source>
        <strain evidence="2">cv. Niubang</strain>
    </source>
</reference>
<keyword evidence="2" id="KW-1185">Reference proteome</keyword>
<dbReference type="EMBL" id="CM042055">
    <property type="protein sequence ID" value="KAI3701445.1"/>
    <property type="molecule type" value="Genomic_DNA"/>
</dbReference>
<dbReference type="Proteomes" id="UP001055879">
    <property type="component" value="Linkage Group LG09"/>
</dbReference>
<evidence type="ECO:0000313" key="1">
    <source>
        <dbReference type="EMBL" id="KAI3701445.1"/>
    </source>
</evidence>
<comment type="caution">
    <text evidence="1">The sequence shown here is derived from an EMBL/GenBank/DDBJ whole genome shotgun (WGS) entry which is preliminary data.</text>
</comment>
<gene>
    <name evidence="1" type="ORF">L6452_26527</name>
</gene>
<reference evidence="2" key="1">
    <citation type="journal article" date="2022" name="Mol. Ecol. Resour.">
        <title>The genomes of chicory, endive, great burdock and yacon provide insights into Asteraceae palaeo-polyploidization history and plant inulin production.</title>
        <authorList>
            <person name="Fan W."/>
            <person name="Wang S."/>
            <person name="Wang H."/>
            <person name="Wang A."/>
            <person name="Jiang F."/>
            <person name="Liu H."/>
            <person name="Zhao H."/>
            <person name="Xu D."/>
            <person name="Zhang Y."/>
        </authorList>
    </citation>
    <scope>NUCLEOTIDE SEQUENCE [LARGE SCALE GENOMIC DNA]</scope>
    <source>
        <strain evidence="2">cv. Niubang</strain>
    </source>
</reference>
<accession>A0ACB8ZVP1</accession>
<proteinExistence type="predicted"/>
<protein>
    <submittedName>
        <fullName evidence="1">Uncharacterized protein</fullName>
    </submittedName>
</protein>